<dbReference type="Gene3D" id="3.90.1150.10">
    <property type="entry name" value="Aspartate Aminotransferase, domain 1"/>
    <property type="match status" value="1"/>
</dbReference>
<dbReference type="GO" id="GO:0030170">
    <property type="term" value="F:pyridoxal phosphate binding"/>
    <property type="evidence" value="ECO:0007669"/>
    <property type="project" value="InterPro"/>
</dbReference>
<comment type="similarity">
    <text evidence="2">Belongs to the class-II pyridoxal-phosphate-dependent aminotransferase family. Histidinol-phosphate aminotransferase subfamily.</text>
</comment>
<evidence type="ECO:0000256" key="1">
    <source>
        <dbReference type="ARBA" id="ARBA00005011"/>
    </source>
</evidence>
<dbReference type="GO" id="GO:0000105">
    <property type="term" value="P:L-histidine biosynthetic process"/>
    <property type="evidence" value="ECO:0007669"/>
    <property type="project" value="UniProtKB-KW"/>
</dbReference>
<protein>
    <recommendedName>
        <fullName evidence="3">histidinol-phosphate transaminase</fullName>
        <ecNumber evidence="3">2.6.1.9</ecNumber>
    </recommendedName>
</protein>
<keyword evidence="6 11" id="KW-0808">Transferase</keyword>
<evidence type="ECO:0000256" key="2">
    <source>
        <dbReference type="ARBA" id="ARBA00007970"/>
    </source>
</evidence>
<dbReference type="CDD" id="cd00609">
    <property type="entry name" value="AAT_like"/>
    <property type="match status" value="1"/>
</dbReference>
<dbReference type="InterPro" id="IPR004839">
    <property type="entry name" value="Aminotransferase_I/II_large"/>
</dbReference>
<dbReference type="SUPFAM" id="SSF53383">
    <property type="entry name" value="PLP-dependent transferases"/>
    <property type="match status" value="1"/>
</dbReference>
<evidence type="ECO:0000256" key="7">
    <source>
        <dbReference type="ARBA" id="ARBA00022898"/>
    </source>
</evidence>
<evidence type="ECO:0000256" key="5">
    <source>
        <dbReference type="ARBA" id="ARBA00022605"/>
    </source>
</evidence>
<evidence type="ECO:0000256" key="9">
    <source>
        <dbReference type="ARBA" id="ARBA00047481"/>
    </source>
</evidence>
<dbReference type="Gene3D" id="3.40.640.10">
    <property type="entry name" value="Type I PLP-dependent aspartate aminotransferase-like (Major domain)"/>
    <property type="match status" value="1"/>
</dbReference>
<dbReference type="GO" id="GO:0004400">
    <property type="term" value="F:histidinol-phosphate transaminase activity"/>
    <property type="evidence" value="ECO:0007669"/>
    <property type="project" value="UniProtKB-EC"/>
</dbReference>
<name>A0A1M4YLW4_9BURK</name>
<evidence type="ECO:0000259" key="10">
    <source>
        <dbReference type="Pfam" id="PF00155"/>
    </source>
</evidence>
<comment type="pathway">
    <text evidence="1">Amino-acid biosynthesis; L-histidine biosynthesis; L-histidine from 5-phospho-alpha-D-ribose 1-diphosphate: step 7/9.</text>
</comment>
<organism evidence="11 12">
    <name type="scientific">Lampropedia hyalina DSM 16112</name>
    <dbReference type="NCBI Taxonomy" id="1122156"/>
    <lineage>
        <taxon>Bacteria</taxon>
        <taxon>Pseudomonadati</taxon>
        <taxon>Pseudomonadota</taxon>
        <taxon>Betaproteobacteria</taxon>
        <taxon>Burkholderiales</taxon>
        <taxon>Comamonadaceae</taxon>
        <taxon>Lampropedia</taxon>
    </lineage>
</organism>
<dbReference type="AlphaFoldDB" id="A0A1M4YLW4"/>
<dbReference type="OrthoDB" id="9813612at2"/>
<keyword evidence="5" id="KW-0028">Amino-acid biosynthesis</keyword>
<accession>A0A1M4YLW4</accession>
<gene>
    <name evidence="11" type="ORF">SAMN02745117_01266</name>
</gene>
<dbReference type="PANTHER" id="PTHR43643:SF6">
    <property type="entry name" value="HISTIDINOL-PHOSPHATE AMINOTRANSFERASE"/>
    <property type="match status" value="1"/>
</dbReference>
<keyword evidence="8" id="KW-0368">Histidine biosynthesis</keyword>
<feature type="domain" description="Aminotransferase class I/classII large" evidence="10">
    <location>
        <begin position="20"/>
        <end position="338"/>
    </location>
</feature>
<keyword evidence="4 11" id="KW-0032">Aminotransferase</keyword>
<evidence type="ECO:0000256" key="8">
    <source>
        <dbReference type="ARBA" id="ARBA00023102"/>
    </source>
</evidence>
<sequence length="362" mass="39787">MVVVPTRIHGGADGQGVPLYDFSTNSNATGPCPAALEAVRQADACHYPDPEYTHLRQQLADWHGVAAWRVVLGASASELIQRLTAWAQSQGSQRVLLPLHSYGEYAHAAQARGMDAVRRVQTFPRHEGTVLQWACEPASPTGQSDAALACWLAEPNATENALWRVCDCAYLPLRLDSRTARDWLHRGRNMQPSCWQMYSPNKALGLTGVRAAYAIAPLPDSRGTAIVQAMVAQLNALAPSWPLGSHGVAMLMAWVEDDCQRWLDASRIRLTQYRHWQQALCARMGWEVMDGSLANYLLARPPVADLPQALLRLRKAGIKLRDCSSFGLPGWVRLGVQAPEAQDALEAAWAEVVSFESAHSRP</sequence>
<comment type="catalytic activity">
    <reaction evidence="9">
        <text>L-histidinol phosphate + 2-oxoglutarate = 3-(imidazol-4-yl)-2-oxopropyl phosphate + L-glutamate</text>
        <dbReference type="Rhea" id="RHEA:23744"/>
        <dbReference type="ChEBI" id="CHEBI:16810"/>
        <dbReference type="ChEBI" id="CHEBI:29985"/>
        <dbReference type="ChEBI" id="CHEBI:57766"/>
        <dbReference type="ChEBI" id="CHEBI:57980"/>
        <dbReference type="EC" id="2.6.1.9"/>
    </reaction>
</comment>
<evidence type="ECO:0000256" key="6">
    <source>
        <dbReference type="ARBA" id="ARBA00022679"/>
    </source>
</evidence>
<dbReference type="InterPro" id="IPR015424">
    <property type="entry name" value="PyrdxlP-dep_Trfase"/>
</dbReference>
<dbReference type="EC" id="2.6.1.9" evidence="3"/>
<evidence type="ECO:0000313" key="11">
    <source>
        <dbReference type="EMBL" id="SHF06512.1"/>
    </source>
</evidence>
<evidence type="ECO:0000256" key="4">
    <source>
        <dbReference type="ARBA" id="ARBA00022576"/>
    </source>
</evidence>
<dbReference type="InterPro" id="IPR050106">
    <property type="entry name" value="HistidinolP_aminotransfase"/>
</dbReference>
<dbReference type="EMBL" id="FQUZ01000012">
    <property type="protein sequence ID" value="SHF06512.1"/>
    <property type="molecule type" value="Genomic_DNA"/>
</dbReference>
<evidence type="ECO:0000256" key="3">
    <source>
        <dbReference type="ARBA" id="ARBA00012748"/>
    </source>
</evidence>
<reference evidence="11 12" key="1">
    <citation type="submission" date="2016-11" db="EMBL/GenBank/DDBJ databases">
        <authorList>
            <person name="Jaros S."/>
            <person name="Januszkiewicz K."/>
            <person name="Wedrychowicz H."/>
        </authorList>
    </citation>
    <scope>NUCLEOTIDE SEQUENCE [LARGE SCALE GENOMIC DNA]</scope>
    <source>
        <strain evidence="11 12">DSM 16112</strain>
    </source>
</reference>
<dbReference type="InterPro" id="IPR015421">
    <property type="entry name" value="PyrdxlP-dep_Trfase_major"/>
</dbReference>
<keyword evidence="7" id="KW-0663">Pyridoxal phosphate</keyword>
<evidence type="ECO:0000313" key="12">
    <source>
        <dbReference type="Proteomes" id="UP000184327"/>
    </source>
</evidence>
<dbReference type="STRING" id="1122156.SAMN02745117_01266"/>
<dbReference type="Pfam" id="PF00155">
    <property type="entry name" value="Aminotran_1_2"/>
    <property type="match status" value="1"/>
</dbReference>
<proteinExistence type="inferred from homology"/>
<dbReference type="Proteomes" id="UP000184327">
    <property type="component" value="Unassembled WGS sequence"/>
</dbReference>
<dbReference type="InterPro" id="IPR015422">
    <property type="entry name" value="PyrdxlP-dep_Trfase_small"/>
</dbReference>
<dbReference type="PANTHER" id="PTHR43643">
    <property type="entry name" value="HISTIDINOL-PHOSPHATE AMINOTRANSFERASE 2"/>
    <property type="match status" value="1"/>
</dbReference>
<keyword evidence="12" id="KW-1185">Reference proteome</keyword>
<dbReference type="RefSeq" id="WP_073355857.1">
    <property type="nucleotide sequence ID" value="NZ_FQUZ01000012.1"/>
</dbReference>